<dbReference type="AlphaFoldDB" id="A0A068T3C7"/>
<proteinExistence type="predicted"/>
<accession>A0A068T3C7</accession>
<reference evidence="2" key="1">
    <citation type="journal article" date="2014" name="BMC Genomics">
        <title>Genome sequencing of two Neorhizobium galegae strains reveals a noeT gene responsible for the unusual acetylation of the nodulation factors.</title>
        <authorList>
            <person name="Osterman J."/>
            <person name="Marsh J."/>
            <person name="Laine P.K."/>
            <person name="Zeng Z."/>
            <person name="Alatalo E."/>
            <person name="Sullivan J.T."/>
            <person name="Young J.P."/>
            <person name="Thomas-Oates J."/>
            <person name="Paulin L."/>
            <person name="Lindstrom K."/>
        </authorList>
    </citation>
    <scope>NUCLEOTIDE SEQUENCE [LARGE SCALE GENOMIC DNA]</scope>
    <source>
        <strain evidence="2">HAMBI 540</strain>
    </source>
</reference>
<evidence type="ECO:0000313" key="1">
    <source>
        <dbReference type="EMBL" id="CDN51910.1"/>
    </source>
</evidence>
<name>A0A068T3C7_NEOGA</name>
<dbReference type="KEGG" id="ngg:RG540_PA12340"/>
<keyword evidence="2" id="KW-1185">Reference proteome</keyword>
<dbReference type="InterPro" id="IPR036291">
    <property type="entry name" value="NAD(P)-bd_dom_sf"/>
</dbReference>
<evidence type="ECO:0008006" key="3">
    <source>
        <dbReference type="Google" id="ProtNLM"/>
    </source>
</evidence>
<dbReference type="HOGENOM" id="CLU_1553659_0_0_5"/>
<dbReference type="Pfam" id="PF00106">
    <property type="entry name" value="adh_short"/>
    <property type="match status" value="1"/>
</dbReference>
<evidence type="ECO:0000313" key="2">
    <source>
        <dbReference type="Proteomes" id="UP000028181"/>
    </source>
</evidence>
<dbReference type="OrthoDB" id="9793325at2"/>
<dbReference type="SUPFAM" id="SSF51735">
    <property type="entry name" value="NAD(P)-binding Rossmann-fold domains"/>
    <property type="match status" value="1"/>
</dbReference>
<gene>
    <name evidence="1" type="ORF">RG540_PA12340</name>
</gene>
<sequence>MKIELWYGLRAWKVAFVTGSSKGVGEGVARGLAREGATVIAHGRDKTKTEVVAHDIIVQGGRAFAVLGELRRRARALWPIVIPDLRAVTMARTSTAKSRHDITVLLHPSEEQRPDVIPCISWIKIDVPRLLKFEGNSDLHPKIPTEELRWNRHHWSHPLSSLSEGESEDVAA</sequence>
<protein>
    <recommendedName>
        <fullName evidence="3">Short-chain dehydrogenase/reductase SDR</fullName>
    </recommendedName>
</protein>
<geneLocation type="plasmid" evidence="2">
    <name>II</name>
</geneLocation>
<dbReference type="Proteomes" id="UP000028181">
    <property type="component" value="Plasmid pHAMBI540a"/>
</dbReference>
<organism evidence="1 2">
    <name type="scientific">Neorhizobium galegae bv. orientalis str. HAMBI 540</name>
    <dbReference type="NCBI Taxonomy" id="1028800"/>
    <lineage>
        <taxon>Bacteria</taxon>
        <taxon>Pseudomonadati</taxon>
        <taxon>Pseudomonadota</taxon>
        <taxon>Alphaproteobacteria</taxon>
        <taxon>Hyphomicrobiales</taxon>
        <taxon>Rhizobiaceae</taxon>
        <taxon>Rhizobium/Agrobacterium group</taxon>
        <taxon>Neorhizobium</taxon>
    </lineage>
</organism>
<dbReference type="InterPro" id="IPR002347">
    <property type="entry name" value="SDR_fam"/>
</dbReference>
<dbReference type="eggNOG" id="COG1028">
    <property type="taxonomic scope" value="Bacteria"/>
</dbReference>
<keyword evidence="1" id="KW-0614">Plasmid</keyword>
<dbReference type="Gene3D" id="3.40.50.720">
    <property type="entry name" value="NAD(P)-binding Rossmann-like Domain"/>
    <property type="match status" value="1"/>
</dbReference>
<dbReference type="EMBL" id="HG938354">
    <property type="protein sequence ID" value="CDN51910.1"/>
    <property type="molecule type" value="Genomic_DNA"/>
</dbReference>